<accession>A0AAW0QNW9</accession>
<reference evidence="2 3" key="1">
    <citation type="submission" date="2023-01" db="EMBL/GenBank/DDBJ databases">
        <title>Analysis of 21 Apiospora genomes using comparative genomics revels a genus with tremendous synthesis potential of carbohydrate active enzymes and secondary metabolites.</title>
        <authorList>
            <person name="Sorensen T."/>
        </authorList>
    </citation>
    <scope>NUCLEOTIDE SEQUENCE [LARGE SCALE GENOMIC DNA]</scope>
    <source>
        <strain evidence="2 3">CBS 117206</strain>
    </source>
</reference>
<dbReference type="Proteomes" id="UP001392437">
    <property type="component" value="Unassembled WGS sequence"/>
</dbReference>
<keyword evidence="3" id="KW-1185">Reference proteome</keyword>
<feature type="compositionally biased region" description="Acidic residues" evidence="1">
    <location>
        <begin position="243"/>
        <end position="255"/>
    </location>
</feature>
<dbReference type="AlphaFoldDB" id="A0AAW0QNW9"/>
<comment type="caution">
    <text evidence="2">The sequence shown here is derived from an EMBL/GenBank/DDBJ whole genome shotgun (WGS) entry which is preliminary data.</text>
</comment>
<gene>
    <name evidence="2" type="ORF">PG999_011495</name>
</gene>
<sequence>MVVCGMQDGSSDRLTPEVVVRIVHFLDVEGTGRLTQASRAWHQFIQHAHREVIYASPTKVDRPEGSRDLAFLRDKRSLTDYFKGVDSWRGLCKRQAKLRRNWQSDSPAIRGRTFKVGGDPVWRFRIDFKRRFIVSTAEGGGLHVTDMDTGELLWQLPRRDVRPFAHLEYDMERGLAAWDRFGNSIEVWQADDDVGNRGVFRRAAVLHHDCETRGYQLSYDTLCVVSSDGEGFVYDMKKLVDRNDDDDDDGDDDDDDKPKPKPSLLRTHIDIEHGAVGHLDQGADAVVYSMARKGYHFHDKATGASLGRLQPAKCANTFHIKQPLYNDDEDDAESFVLESVAVLETQGRGSNRVIPLPSGGSHFIPLRPAAGRHPNHADLHVSEIPLEQDEWGAGMLSGSFMVGVSRAGRIFLCSDWPALLADPESAATSGCTAIIETVSEGDSDRFDMGGWLSIRNGRICFEVDGRIYILTVPTEPGAHLPSFLSESSSGFAIASSPGLGLSRPVSFMAVWDDCISFTYCTIGWAVEIDRLVPQPVKAIRLLSWSPSVDGQKDILSEPDEESASRAE</sequence>
<dbReference type="EMBL" id="JAQQWP010000009">
    <property type="protein sequence ID" value="KAK8101121.1"/>
    <property type="molecule type" value="Genomic_DNA"/>
</dbReference>
<organism evidence="2 3">
    <name type="scientific">Apiospora kogelbergensis</name>
    <dbReference type="NCBI Taxonomy" id="1337665"/>
    <lineage>
        <taxon>Eukaryota</taxon>
        <taxon>Fungi</taxon>
        <taxon>Dikarya</taxon>
        <taxon>Ascomycota</taxon>
        <taxon>Pezizomycotina</taxon>
        <taxon>Sordariomycetes</taxon>
        <taxon>Xylariomycetidae</taxon>
        <taxon>Amphisphaeriales</taxon>
        <taxon>Apiosporaceae</taxon>
        <taxon>Apiospora</taxon>
    </lineage>
</organism>
<evidence type="ECO:0000313" key="3">
    <source>
        <dbReference type="Proteomes" id="UP001392437"/>
    </source>
</evidence>
<dbReference type="SUPFAM" id="SSF50998">
    <property type="entry name" value="Quinoprotein alcohol dehydrogenase-like"/>
    <property type="match status" value="1"/>
</dbReference>
<evidence type="ECO:0008006" key="4">
    <source>
        <dbReference type="Google" id="ProtNLM"/>
    </source>
</evidence>
<feature type="region of interest" description="Disordered" evidence="1">
    <location>
        <begin position="243"/>
        <end position="264"/>
    </location>
</feature>
<protein>
    <recommendedName>
        <fullName evidence="4">F-box domain-containing protein</fullName>
    </recommendedName>
</protein>
<evidence type="ECO:0000256" key="1">
    <source>
        <dbReference type="SAM" id="MobiDB-lite"/>
    </source>
</evidence>
<evidence type="ECO:0000313" key="2">
    <source>
        <dbReference type="EMBL" id="KAK8101121.1"/>
    </source>
</evidence>
<dbReference type="InterPro" id="IPR011047">
    <property type="entry name" value="Quinoprotein_ADH-like_sf"/>
</dbReference>
<name>A0AAW0QNW9_9PEZI</name>
<proteinExistence type="predicted"/>